<protein>
    <submittedName>
        <fullName evidence="6">Carboxypeptidase C (Cathepsin A)</fullName>
    </submittedName>
</protein>
<keyword evidence="3" id="KW-0732">Signal</keyword>
<gene>
    <name evidence="6" type="ORF">FHS21_005209</name>
</gene>
<evidence type="ECO:0000256" key="2">
    <source>
        <dbReference type="ARBA" id="ARBA00022670"/>
    </source>
</evidence>
<dbReference type="Pfam" id="PF00450">
    <property type="entry name" value="Peptidase_S10"/>
    <property type="match status" value="1"/>
</dbReference>
<reference evidence="6 7" key="1">
    <citation type="submission" date="2020-08" db="EMBL/GenBank/DDBJ databases">
        <title>Genomic Encyclopedia of Type Strains, Phase III (KMG-III): the genomes of soil and plant-associated and newly described type strains.</title>
        <authorList>
            <person name="Whitman W."/>
        </authorList>
    </citation>
    <scope>NUCLEOTIDE SEQUENCE [LARGE SCALE GENOMIC DNA]</scope>
    <source>
        <strain evidence="6 7">CECT 7015</strain>
    </source>
</reference>
<evidence type="ECO:0000256" key="1">
    <source>
        <dbReference type="ARBA" id="ARBA00022645"/>
    </source>
</evidence>
<dbReference type="SUPFAM" id="SSF53474">
    <property type="entry name" value="alpha/beta-Hydrolases"/>
    <property type="match status" value="1"/>
</dbReference>
<dbReference type="RefSeq" id="WP_183664613.1">
    <property type="nucleotide sequence ID" value="NZ_JACHXN010000022.1"/>
</dbReference>
<dbReference type="GO" id="GO:0006508">
    <property type="term" value="P:proteolysis"/>
    <property type="evidence" value="ECO:0007669"/>
    <property type="project" value="UniProtKB-KW"/>
</dbReference>
<evidence type="ECO:0000313" key="7">
    <source>
        <dbReference type="Proteomes" id="UP000554520"/>
    </source>
</evidence>
<evidence type="ECO:0000256" key="5">
    <source>
        <dbReference type="ARBA" id="ARBA00023180"/>
    </source>
</evidence>
<dbReference type="Gene3D" id="3.40.50.1820">
    <property type="entry name" value="alpha/beta hydrolase"/>
    <property type="match status" value="1"/>
</dbReference>
<comment type="caution">
    <text evidence="6">The sequence shown here is derived from an EMBL/GenBank/DDBJ whole genome shotgun (WGS) entry which is preliminary data.</text>
</comment>
<evidence type="ECO:0000256" key="3">
    <source>
        <dbReference type="ARBA" id="ARBA00022729"/>
    </source>
</evidence>
<dbReference type="InterPro" id="IPR029058">
    <property type="entry name" value="AB_hydrolase_fold"/>
</dbReference>
<dbReference type="AlphaFoldDB" id="A0A839UJI4"/>
<keyword evidence="4" id="KW-0378">Hydrolase</keyword>
<dbReference type="PROSITE" id="PS51257">
    <property type="entry name" value="PROKAR_LIPOPROTEIN"/>
    <property type="match status" value="1"/>
</dbReference>
<organism evidence="6 7">
    <name type="scientific">Phyllobacterium trifolii</name>
    <dbReference type="NCBI Taxonomy" id="300193"/>
    <lineage>
        <taxon>Bacteria</taxon>
        <taxon>Pseudomonadati</taxon>
        <taxon>Pseudomonadota</taxon>
        <taxon>Alphaproteobacteria</taxon>
        <taxon>Hyphomicrobiales</taxon>
        <taxon>Phyllobacteriaceae</taxon>
        <taxon>Phyllobacterium</taxon>
    </lineage>
</organism>
<accession>A0A839UJI4</accession>
<keyword evidence="1 6" id="KW-0121">Carboxypeptidase</keyword>
<dbReference type="InterPro" id="IPR001563">
    <property type="entry name" value="Peptidase_S10"/>
</dbReference>
<evidence type="ECO:0000256" key="4">
    <source>
        <dbReference type="ARBA" id="ARBA00022801"/>
    </source>
</evidence>
<keyword evidence="5" id="KW-0325">Glycoprotein</keyword>
<proteinExistence type="predicted"/>
<keyword evidence="7" id="KW-1185">Reference proteome</keyword>
<dbReference type="PANTHER" id="PTHR11802">
    <property type="entry name" value="SERINE PROTEASE FAMILY S10 SERINE CARBOXYPEPTIDASE"/>
    <property type="match status" value="1"/>
</dbReference>
<dbReference type="Proteomes" id="UP000554520">
    <property type="component" value="Unassembled WGS sequence"/>
</dbReference>
<evidence type="ECO:0000313" key="6">
    <source>
        <dbReference type="EMBL" id="MBB3148761.1"/>
    </source>
</evidence>
<keyword evidence="2" id="KW-0645">Protease</keyword>
<dbReference type="EMBL" id="JACHXN010000022">
    <property type="protein sequence ID" value="MBB3148761.1"/>
    <property type="molecule type" value="Genomic_DNA"/>
</dbReference>
<dbReference type="PANTHER" id="PTHR11802:SF3">
    <property type="entry name" value="RETINOID-INDUCIBLE SERINE CARBOXYPEPTIDASE"/>
    <property type="match status" value="1"/>
</dbReference>
<dbReference type="GO" id="GO:0004185">
    <property type="term" value="F:serine-type carboxypeptidase activity"/>
    <property type="evidence" value="ECO:0007669"/>
    <property type="project" value="InterPro"/>
</dbReference>
<name>A0A839UJI4_9HYPH</name>
<sequence>MKYWIVLVSASLLLAACDGDSGNTNADSTFVTPEADPQINAPGSPGTASITTVALVPPEDHVLEDKNVYSAAADASLPLATVDETPAVKNHQIMINGKLVRYTAAAGHLIAYARKVPEHPAGNVAQASIFYMAYTREDLPKENRPVTFFWNGGPGYSSAFLHLGSWAPKRLKTGASDVAQERLKSGAKAFSWVDNAETLLDKTDLVFVDPPGTGLSQAIAPYRNSDFWGMEADAQVNQDFVVRFVNRYLRQSSPKYLYGESYDGIRLPIVANLLVAAGSGNFAPDKTGRKPVALSGLVLGSPVLNLGTNCQTADISCAGYLPSYAMAADYHGMSTRRGTATALEYIETLRTFVTEKYNPARKIWYTPMLTRAKAAYAEANRQYDRLTGIWQNPASAREWVLNVDTKQNASSNATELANLLVATPAERGRFVEAFMADPFDTLKQFVANAKQEIERALTPAWWDYAQTPAGLSFFKDMTSITGLDADWLYEFEVSPVQFPNKLVPGSNLGFFDARANISNLGSPAAALYTGAGFADAINTALPEMFNYHNASLYMLRDDSIRGSWKFEREHKLQPFRTGLPDLVATLKNDPGVRTLALHGYYDLLTPFHQTELDLAGAGLAGNVPVALYEGGHMFFDDDKARTQAKKDARCVLRWPARGRCQAAGRITLVVRLDRGVRALTLSLPRRPLLPMSGWS</sequence>